<dbReference type="KEGG" id="yel:LC20_01065"/>
<dbReference type="Proteomes" id="UP000230961">
    <property type="component" value="Chromosome"/>
</dbReference>
<organism evidence="1 2">
    <name type="scientific">Yersinia enterocolitica LC20</name>
    <dbReference type="NCBI Taxonomy" id="1443113"/>
    <lineage>
        <taxon>Bacteria</taxon>
        <taxon>Pseudomonadati</taxon>
        <taxon>Pseudomonadota</taxon>
        <taxon>Gammaproteobacteria</taxon>
        <taxon>Enterobacterales</taxon>
        <taxon>Yersiniaceae</taxon>
        <taxon>Yersinia</taxon>
    </lineage>
</organism>
<evidence type="ECO:0000313" key="2">
    <source>
        <dbReference type="Proteomes" id="UP000230961"/>
    </source>
</evidence>
<sequence length="69" mass="7880">MQGPKQQTDPSLRRSLLVLKKRVMFVETMAGMRKEAGYIEEDDICKRNEKELIDAGLIPPKIIIEVVPI</sequence>
<proteinExistence type="predicted"/>
<accession>A0A7U4K058</accession>
<dbReference type="EMBL" id="CP007448">
    <property type="protein sequence ID" value="AHM72321.2"/>
    <property type="molecule type" value="Genomic_DNA"/>
</dbReference>
<protein>
    <submittedName>
        <fullName evidence="1">Uncharacterized protein</fullName>
    </submittedName>
</protein>
<dbReference type="AlphaFoldDB" id="A0A7U4K058"/>
<evidence type="ECO:0000313" key="1">
    <source>
        <dbReference type="EMBL" id="AHM72321.2"/>
    </source>
</evidence>
<reference evidence="1 2" key="1">
    <citation type="submission" date="2017-11" db="EMBL/GenBank/DDBJ databases">
        <title>The complete genome sequence and comparative genome analysis of Yersinia enterocolitica strain LC20.</title>
        <authorList>
            <person name="Shi G."/>
            <person name="Su M."/>
            <person name="Liang J."/>
            <person name="Gu W."/>
            <person name="Xiao Y."/>
            <person name="Zhang Z."/>
            <person name="Qiu H."/>
            <person name="Duan R."/>
            <person name="Zhang Z."/>
            <person name="Li Y."/>
            <person name="Zhang X."/>
            <person name="Ling Y."/>
            <person name="Song L."/>
            <person name="Chen M."/>
            <person name="Zhao Y."/>
            <person name="Wu J."/>
            <person name="Jing H."/>
            <person name="Xiao J."/>
            <person name="Wang X."/>
        </authorList>
    </citation>
    <scope>NUCLEOTIDE SEQUENCE [LARGE SCALE GENOMIC DNA]</scope>
    <source>
        <strain evidence="1 2">LC20</strain>
    </source>
</reference>
<gene>
    <name evidence="1" type="ORF">LC20_01065</name>
</gene>
<name>A0A7U4K058_YEREN</name>